<evidence type="ECO:0000259" key="2">
    <source>
        <dbReference type="PROSITE" id="PS50192"/>
    </source>
</evidence>
<dbReference type="GeneID" id="28722018"/>
<keyword evidence="4" id="KW-1185">Reference proteome</keyword>
<dbReference type="STRING" id="45286.A0A120K0Z4"/>
<dbReference type="RefSeq" id="XP_017985836.1">
    <property type="nucleotide sequence ID" value="XM_018130068.1"/>
</dbReference>
<dbReference type="Proteomes" id="UP000243052">
    <property type="component" value="Chromosome ii"/>
</dbReference>
<accession>A0A120K0Z4</accession>
<keyword evidence="1" id="KW-0472">Membrane</keyword>
<dbReference type="SMART" id="SM00397">
    <property type="entry name" value="t_SNARE"/>
    <property type="match status" value="1"/>
</dbReference>
<evidence type="ECO:0000313" key="3">
    <source>
        <dbReference type="EMBL" id="AMD18840.1"/>
    </source>
</evidence>
<organism evidence="3 4">
    <name type="scientific">Eremothecium sinecaudum</name>
    <dbReference type="NCBI Taxonomy" id="45286"/>
    <lineage>
        <taxon>Eukaryota</taxon>
        <taxon>Fungi</taxon>
        <taxon>Dikarya</taxon>
        <taxon>Ascomycota</taxon>
        <taxon>Saccharomycotina</taxon>
        <taxon>Saccharomycetes</taxon>
        <taxon>Saccharomycetales</taxon>
        <taxon>Saccharomycetaceae</taxon>
        <taxon>Eremothecium</taxon>
    </lineage>
</organism>
<feature type="domain" description="T-SNARE coiled-coil homology" evidence="2">
    <location>
        <begin position="180"/>
        <end position="218"/>
    </location>
</feature>
<dbReference type="EMBL" id="CP014242">
    <property type="protein sequence ID" value="AMD18840.1"/>
    <property type="molecule type" value="Genomic_DNA"/>
</dbReference>
<evidence type="ECO:0000256" key="1">
    <source>
        <dbReference type="SAM" id="Phobius"/>
    </source>
</evidence>
<feature type="transmembrane region" description="Helical" evidence="1">
    <location>
        <begin position="247"/>
        <end position="269"/>
    </location>
</feature>
<dbReference type="PROSITE" id="PS50192">
    <property type="entry name" value="T_SNARE"/>
    <property type="match status" value="1"/>
</dbReference>
<proteinExistence type="predicted"/>
<dbReference type="CDD" id="cd15859">
    <property type="entry name" value="SNARE_SYN8"/>
    <property type="match status" value="1"/>
</dbReference>
<dbReference type="AlphaFoldDB" id="A0A120K0Z4"/>
<keyword evidence="1" id="KW-1133">Transmembrane helix</keyword>
<dbReference type="SUPFAM" id="SSF58038">
    <property type="entry name" value="SNARE fusion complex"/>
    <property type="match status" value="1"/>
</dbReference>
<dbReference type="InterPro" id="IPR000727">
    <property type="entry name" value="T_SNARE_dom"/>
</dbReference>
<sequence>MSRVLELSYEIDKLANLVEERTRLVDVLRMQPSKSDNVLIKKHLNKVLELLQLVDNQTDIESYGDINQLVLKYNECVQEFPDEFIDKELYMFNGRPKETLRTPLPQQEQKRVRFHDNPVQDLLEQQQQEQDQYQSFTRYTDNPEDESDDRAKLLNLETQNVSEADISPSLSNQDLFINQQQQLMEQDTHLEHLSRSVQRNHRISMDIHQEVDDQNRGILQDLDHLLGTTSRNLGVVKRKLDIYQKSAAEHGPCVVILVLSAILIFLVIVL</sequence>
<dbReference type="Gene3D" id="1.20.5.110">
    <property type="match status" value="1"/>
</dbReference>
<protein>
    <submittedName>
        <fullName evidence="3">HBL062Wp</fullName>
    </submittedName>
</protein>
<reference evidence="3 4" key="1">
    <citation type="submission" date="2016-01" db="EMBL/GenBank/DDBJ databases">
        <title>Genome sequence of the yeast Holleya sinecauda.</title>
        <authorList>
            <person name="Dietrich F.S."/>
        </authorList>
    </citation>
    <scope>NUCLEOTIDE SEQUENCE [LARGE SCALE GENOMIC DNA]</scope>
    <source>
        <strain evidence="3 4">ATCC 58844</strain>
    </source>
</reference>
<dbReference type="OrthoDB" id="244190at2759"/>
<name>A0A120K0Z4_9SACH</name>
<evidence type="ECO:0000313" key="4">
    <source>
        <dbReference type="Proteomes" id="UP000243052"/>
    </source>
</evidence>
<keyword evidence="1" id="KW-0812">Transmembrane</keyword>
<gene>
    <name evidence="3" type="ORF">AW171_hschr2362</name>
</gene>